<dbReference type="HOGENOM" id="CLU_2082102_0_0_3"/>
<dbReference type="eggNOG" id="ENOG50343PK">
    <property type="taxonomic scope" value="Bacteria"/>
</dbReference>
<dbReference type="Proteomes" id="UP000010471">
    <property type="component" value="Chromosome"/>
</dbReference>
<gene>
    <name evidence="1" type="ORF">Mic7113_2706</name>
</gene>
<evidence type="ECO:0000313" key="1">
    <source>
        <dbReference type="EMBL" id="AFZ18491.1"/>
    </source>
</evidence>
<organism evidence="1 2">
    <name type="scientific">Allocoleopsis franciscana PCC 7113</name>
    <dbReference type="NCBI Taxonomy" id="1173027"/>
    <lineage>
        <taxon>Bacteria</taxon>
        <taxon>Bacillati</taxon>
        <taxon>Cyanobacteriota</taxon>
        <taxon>Cyanophyceae</taxon>
        <taxon>Coleofasciculales</taxon>
        <taxon>Coleofasciculaceae</taxon>
        <taxon>Allocoleopsis</taxon>
        <taxon>Allocoleopsis franciscana</taxon>
    </lineage>
</organism>
<dbReference type="EMBL" id="CP003630">
    <property type="protein sequence ID" value="AFZ18491.1"/>
    <property type="molecule type" value="Genomic_DNA"/>
</dbReference>
<dbReference type="AlphaFoldDB" id="K9WFB2"/>
<name>K9WFB2_9CYAN</name>
<keyword evidence="2" id="KW-1185">Reference proteome</keyword>
<dbReference type="OrthoDB" id="531116at2"/>
<accession>K9WFB2</accession>
<protein>
    <submittedName>
        <fullName evidence="1">Uncharacterized protein</fullName>
    </submittedName>
</protein>
<reference evidence="1 2" key="1">
    <citation type="submission" date="2012-06" db="EMBL/GenBank/DDBJ databases">
        <title>Finished chromosome of genome of Microcoleus sp. PCC 7113.</title>
        <authorList>
            <consortium name="US DOE Joint Genome Institute"/>
            <person name="Gugger M."/>
            <person name="Coursin T."/>
            <person name="Rippka R."/>
            <person name="Tandeau De Marsac N."/>
            <person name="Huntemann M."/>
            <person name="Wei C.-L."/>
            <person name="Han J."/>
            <person name="Detter J.C."/>
            <person name="Han C."/>
            <person name="Tapia R."/>
            <person name="Chen A."/>
            <person name="Kyrpides N."/>
            <person name="Mavromatis K."/>
            <person name="Markowitz V."/>
            <person name="Szeto E."/>
            <person name="Ivanova N."/>
            <person name="Pagani I."/>
            <person name="Pati A."/>
            <person name="Goodwin L."/>
            <person name="Nordberg H.P."/>
            <person name="Cantor M.N."/>
            <person name="Hua S.X."/>
            <person name="Woyke T."/>
            <person name="Kerfeld C.A."/>
        </authorList>
    </citation>
    <scope>NUCLEOTIDE SEQUENCE [LARGE SCALE GENOMIC DNA]</scope>
    <source>
        <strain evidence="1 2">PCC 7113</strain>
    </source>
</reference>
<proteinExistence type="predicted"/>
<evidence type="ECO:0000313" key="2">
    <source>
        <dbReference type="Proteomes" id="UP000010471"/>
    </source>
</evidence>
<sequence length="117" mass="13699">MSQDNPDQPSPLSPEDLALARELTAVREQRQRLYEQLDSSLKALFSHCEWRITSHKNGLTELVVVCPNLAIYKRLYKRSETIHNRLQEGVEAKHTRFQLSCPKSFKAFYEHEIEWGD</sequence>
<dbReference type="RefSeq" id="WP_015182640.1">
    <property type="nucleotide sequence ID" value="NC_019738.1"/>
</dbReference>
<dbReference type="STRING" id="1173027.Mic7113_2706"/>
<dbReference type="KEGG" id="mic:Mic7113_2706"/>